<reference evidence="12 13" key="1">
    <citation type="submission" date="2019-02" db="EMBL/GenBank/DDBJ databases">
        <title>Halieaceae_genomes.</title>
        <authorList>
            <person name="Li S.-H."/>
        </authorList>
    </citation>
    <scope>NUCLEOTIDE SEQUENCE [LARGE SCALE GENOMIC DNA]</scope>
    <source>
        <strain evidence="12 13">JH123</strain>
    </source>
</reference>
<dbReference type="RefSeq" id="WP_279242009.1">
    <property type="nucleotide sequence ID" value="NZ_CP036501.1"/>
</dbReference>
<sequence>MQIRPEQLDQFLKQGLSSCYLVTGAEPLIVQECADAIRVAARGQGCIDRERFDTTDKAAWQNLLQSASAMSLFSDRKLIEVQVESGKPGTEGSKAIQEYLTMESDDVLLIVAGKIDKQSQRAKWYTALDQRGAIITVWPVGRREMPSWIQARLKLRGMSADRDAVALLSERVEGNLLAAAQEIEKLSLLASDDHLSVEHVAESVGDSARYNTFGMVDTALSGDARGALRALRGLQAEGNAAPVILWPVSKELRLLIDAESAVRKGTSPANALDRLGVWRSRINLLQSALARHNRESLEVCLSLNFAADGSAKGYMPGNCWDYLESLIVTLATGASSVMPRRRR</sequence>
<organism evidence="12 13">
    <name type="scientific">Candidatus Paraluminiphilus aquimaris</name>
    <dbReference type="NCBI Taxonomy" id="2518994"/>
    <lineage>
        <taxon>Bacteria</taxon>
        <taxon>Pseudomonadati</taxon>
        <taxon>Pseudomonadota</taxon>
        <taxon>Gammaproteobacteria</taxon>
        <taxon>Cellvibrionales</taxon>
        <taxon>Halieaceae</taxon>
        <taxon>Candidatus Paraluminiphilus</taxon>
    </lineage>
</organism>
<accession>A0ABY6Q2W5</accession>
<evidence type="ECO:0000256" key="4">
    <source>
        <dbReference type="ARBA" id="ARBA00022695"/>
    </source>
</evidence>
<evidence type="ECO:0000259" key="10">
    <source>
        <dbReference type="Pfam" id="PF06144"/>
    </source>
</evidence>
<dbReference type="Gene3D" id="3.40.50.300">
    <property type="entry name" value="P-loop containing nucleotide triphosphate hydrolases"/>
    <property type="match status" value="1"/>
</dbReference>
<dbReference type="NCBIfam" id="TIGR01128">
    <property type="entry name" value="holA"/>
    <property type="match status" value="1"/>
</dbReference>
<evidence type="ECO:0000313" key="13">
    <source>
        <dbReference type="Proteomes" id="UP001317963"/>
    </source>
</evidence>
<dbReference type="InterPro" id="IPR010372">
    <property type="entry name" value="DNA_pol3_delta_N"/>
</dbReference>
<dbReference type="EC" id="2.7.7.7" evidence="1 9"/>
<feature type="domain" description="DNA polymerase III delta N-terminal" evidence="10">
    <location>
        <begin position="20"/>
        <end position="135"/>
    </location>
</feature>
<evidence type="ECO:0000256" key="5">
    <source>
        <dbReference type="ARBA" id="ARBA00022705"/>
    </source>
</evidence>
<dbReference type="InterPro" id="IPR005790">
    <property type="entry name" value="DNA_polIII_delta"/>
</dbReference>
<evidence type="ECO:0000256" key="1">
    <source>
        <dbReference type="ARBA" id="ARBA00012417"/>
    </source>
</evidence>
<proteinExistence type="inferred from homology"/>
<dbReference type="SUPFAM" id="SSF52540">
    <property type="entry name" value="P-loop containing nucleoside triphosphate hydrolases"/>
    <property type="match status" value="1"/>
</dbReference>
<keyword evidence="13" id="KW-1185">Reference proteome</keyword>
<gene>
    <name evidence="12" type="ORF">E0F26_00095</name>
</gene>
<evidence type="ECO:0000256" key="2">
    <source>
        <dbReference type="ARBA" id="ARBA00017703"/>
    </source>
</evidence>
<dbReference type="PANTHER" id="PTHR34388:SF1">
    <property type="entry name" value="DNA POLYMERASE III SUBUNIT DELTA"/>
    <property type="match status" value="1"/>
</dbReference>
<keyword evidence="4" id="KW-0548">Nucleotidyltransferase</keyword>
<keyword evidence="5" id="KW-0235">DNA replication</keyword>
<evidence type="ECO:0000256" key="7">
    <source>
        <dbReference type="ARBA" id="ARBA00034754"/>
    </source>
</evidence>
<dbReference type="InterPro" id="IPR008921">
    <property type="entry name" value="DNA_pol3_clamp-load_cplx_C"/>
</dbReference>
<dbReference type="CDD" id="cd18138">
    <property type="entry name" value="HLD_clamp_pol_III_delta"/>
    <property type="match status" value="1"/>
</dbReference>
<dbReference type="Gene3D" id="1.10.8.60">
    <property type="match status" value="1"/>
</dbReference>
<dbReference type="SUPFAM" id="SSF48019">
    <property type="entry name" value="post-AAA+ oligomerization domain-like"/>
    <property type="match status" value="1"/>
</dbReference>
<evidence type="ECO:0000256" key="9">
    <source>
        <dbReference type="NCBIfam" id="TIGR01128"/>
    </source>
</evidence>
<keyword evidence="3" id="KW-0808">Transferase</keyword>
<evidence type="ECO:0000256" key="8">
    <source>
        <dbReference type="ARBA" id="ARBA00049244"/>
    </source>
</evidence>
<protein>
    <recommendedName>
        <fullName evidence="2 9">DNA polymerase III subunit delta</fullName>
        <ecNumber evidence="1 9">2.7.7.7</ecNumber>
    </recommendedName>
</protein>
<keyword evidence="6" id="KW-0239">DNA-directed DNA polymerase</keyword>
<dbReference type="InterPro" id="IPR027417">
    <property type="entry name" value="P-loop_NTPase"/>
</dbReference>
<comment type="similarity">
    <text evidence="7">Belongs to the DNA polymerase HolA subunit family.</text>
</comment>
<dbReference type="EMBL" id="CP036501">
    <property type="protein sequence ID" value="UZP73230.1"/>
    <property type="molecule type" value="Genomic_DNA"/>
</dbReference>
<comment type="catalytic activity">
    <reaction evidence="8">
        <text>DNA(n) + a 2'-deoxyribonucleoside 5'-triphosphate = DNA(n+1) + diphosphate</text>
        <dbReference type="Rhea" id="RHEA:22508"/>
        <dbReference type="Rhea" id="RHEA-COMP:17339"/>
        <dbReference type="Rhea" id="RHEA-COMP:17340"/>
        <dbReference type="ChEBI" id="CHEBI:33019"/>
        <dbReference type="ChEBI" id="CHEBI:61560"/>
        <dbReference type="ChEBI" id="CHEBI:173112"/>
        <dbReference type="EC" id="2.7.7.7"/>
    </reaction>
</comment>
<dbReference type="Pfam" id="PF06144">
    <property type="entry name" value="DNA_pol3_delta"/>
    <property type="match status" value="1"/>
</dbReference>
<dbReference type="Gene3D" id="1.20.272.10">
    <property type="match status" value="1"/>
</dbReference>
<dbReference type="Proteomes" id="UP001317963">
    <property type="component" value="Chromosome"/>
</dbReference>
<dbReference type="PANTHER" id="PTHR34388">
    <property type="entry name" value="DNA POLYMERASE III SUBUNIT DELTA"/>
    <property type="match status" value="1"/>
</dbReference>
<evidence type="ECO:0000256" key="3">
    <source>
        <dbReference type="ARBA" id="ARBA00022679"/>
    </source>
</evidence>
<evidence type="ECO:0000259" key="11">
    <source>
        <dbReference type="Pfam" id="PF14840"/>
    </source>
</evidence>
<feature type="domain" description="DNA polymerase III subunit delta C-terminal" evidence="11">
    <location>
        <begin position="213"/>
        <end position="331"/>
    </location>
</feature>
<dbReference type="Pfam" id="PF14840">
    <property type="entry name" value="DNA_pol3_delt_C"/>
    <property type="match status" value="1"/>
</dbReference>
<evidence type="ECO:0000313" key="12">
    <source>
        <dbReference type="EMBL" id="UZP73230.1"/>
    </source>
</evidence>
<evidence type="ECO:0000256" key="6">
    <source>
        <dbReference type="ARBA" id="ARBA00022932"/>
    </source>
</evidence>
<dbReference type="InterPro" id="IPR032780">
    <property type="entry name" value="DNA_pol3_delt_C"/>
</dbReference>
<name>A0ABY6Q2W5_9GAMM</name>